<accession>A0ABN2RYP1</accession>
<dbReference type="Proteomes" id="UP001501116">
    <property type="component" value="Unassembled WGS sequence"/>
</dbReference>
<dbReference type="RefSeq" id="WP_344426708.1">
    <property type="nucleotide sequence ID" value="NZ_BAAANN010000029.1"/>
</dbReference>
<comment type="caution">
    <text evidence="2">The sequence shown here is derived from an EMBL/GenBank/DDBJ whole genome shotgun (WGS) entry which is preliminary data.</text>
</comment>
<dbReference type="InterPro" id="IPR007278">
    <property type="entry name" value="DUF397"/>
</dbReference>
<sequence length="69" mass="7493">MAAFEQTWTKSTHSGLEETSDCIEVALAPQLTSVRDSKAPSAGHLTLAASAWRAFLDTARFSDRDLPMP</sequence>
<organism evidence="2 3">
    <name type="scientific">Amycolatopsis minnesotensis</name>
    <dbReference type="NCBI Taxonomy" id="337894"/>
    <lineage>
        <taxon>Bacteria</taxon>
        <taxon>Bacillati</taxon>
        <taxon>Actinomycetota</taxon>
        <taxon>Actinomycetes</taxon>
        <taxon>Pseudonocardiales</taxon>
        <taxon>Pseudonocardiaceae</taxon>
        <taxon>Amycolatopsis</taxon>
    </lineage>
</organism>
<dbReference type="EMBL" id="BAAANN010000029">
    <property type="protein sequence ID" value="GAA1977323.1"/>
    <property type="molecule type" value="Genomic_DNA"/>
</dbReference>
<reference evidence="2 3" key="1">
    <citation type="journal article" date="2019" name="Int. J. Syst. Evol. Microbiol.">
        <title>The Global Catalogue of Microorganisms (GCM) 10K type strain sequencing project: providing services to taxonomists for standard genome sequencing and annotation.</title>
        <authorList>
            <consortium name="The Broad Institute Genomics Platform"/>
            <consortium name="The Broad Institute Genome Sequencing Center for Infectious Disease"/>
            <person name="Wu L."/>
            <person name="Ma J."/>
        </authorList>
    </citation>
    <scope>NUCLEOTIDE SEQUENCE [LARGE SCALE GENOMIC DNA]</scope>
    <source>
        <strain evidence="2 3">JCM 14545</strain>
    </source>
</reference>
<evidence type="ECO:0000313" key="3">
    <source>
        <dbReference type="Proteomes" id="UP001501116"/>
    </source>
</evidence>
<gene>
    <name evidence="2" type="ORF">GCM10009754_61450</name>
</gene>
<evidence type="ECO:0000313" key="2">
    <source>
        <dbReference type="EMBL" id="GAA1977323.1"/>
    </source>
</evidence>
<evidence type="ECO:0000259" key="1">
    <source>
        <dbReference type="Pfam" id="PF04149"/>
    </source>
</evidence>
<name>A0ABN2RYP1_9PSEU</name>
<proteinExistence type="predicted"/>
<feature type="domain" description="DUF397" evidence="1">
    <location>
        <begin position="7"/>
        <end position="60"/>
    </location>
</feature>
<dbReference type="Pfam" id="PF04149">
    <property type="entry name" value="DUF397"/>
    <property type="match status" value="1"/>
</dbReference>
<protein>
    <submittedName>
        <fullName evidence="2">DUF397 domain-containing protein</fullName>
    </submittedName>
</protein>
<keyword evidence="3" id="KW-1185">Reference proteome</keyword>